<reference evidence="1" key="1">
    <citation type="submission" date="2022-10" db="EMBL/GenBank/DDBJ databases">
        <title>Rhodococcus sp.75.</title>
        <authorList>
            <person name="Sun M."/>
        </authorList>
    </citation>
    <scope>NUCLEOTIDE SEQUENCE</scope>
    <source>
        <strain evidence="1">75</strain>
    </source>
</reference>
<proteinExistence type="predicted"/>
<accession>A0ABY6P3S6</accession>
<dbReference type="Pfam" id="PF13376">
    <property type="entry name" value="OmdA"/>
    <property type="match status" value="1"/>
</dbReference>
<organism evidence="1 2">
    <name type="scientific">Rhodococcus antarcticus</name>
    <dbReference type="NCBI Taxonomy" id="2987751"/>
    <lineage>
        <taxon>Bacteria</taxon>
        <taxon>Bacillati</taxon>
        <taxon>Actinomycetota</taxon>
        <taxon>Actinomycetes</taxon>
        <taxon>Mycobacteriales</taxon>
        <taxon>Nocardiaceae</taxon>
        <taxon>Rhodococcus</taxon>
    </lineage>
</organism>
<dbReference type="Proteomes" id="UP001164965">
    <property type="component" value="Chromosome"/>
</dbReference>
<evidence type="ECO:0000313" key="2">
    <source>
        <dbReference type="Proteomes" id="UP001164965"/>
    </source>
</evidence>
<evidence type="ECO:0000313" key="1">
    <source>
        <dbReference type="EMBL" id="UZJ26315.1"/>
    </source>
</evidence>
<protein>
    <submittedName>
        <fullName evidence="1">YdeI/OmpD-associated family protein</fullName>
    </submittedName>
</protein>
<dbReference type="EMBL" id="CP110615">
    <property type="protein sequence ID" value="UZJ26315.1"/>
    <property type="molecule type" value="Genomic_DNA"/>
</dbReference>
<sequence length="199" mass="21865">MVIELPELLLPDAGAWRWWLVAHHADAPGVRLVLHKKGGTVTGLTYALALDEALCVGWIDGQIGRRDEGSFVQRFTPRRPRSPWSVRNREHVARLAGEGRMLPAGRAAVEAARADGRWDAAYAGPATITVPADLAAAVAADPAAQAMWDVLTSTNRYAVLWRLTQLKRADTRTRRIAEFVAMLARGETIHPQKVQRPPA</sequence>
<dbReference type="RefSeq" id="WP_265384419.1">
    <property type="nucleotide sequence ID" value="NZ_CP110615.1"/>
</dbReference>
<name>A0ABY6P3S6_9NOCA</name>
<keyword evidence="2" id="KW-1185">Reference proteome</keyword>
<gene>
    <name evidence="1" type="ORF">RHODO2019_07905</name>
</gene>